<dbReference type="OrthoDB" id="10252032at2759"/>
<feature type="compositionally biased region" description="Basic residues" evidence="2">
    <location>
        <begin position="207"/>
        <end position="216"/>
    </location>
</feature>
<proteinExistence type="inferred from homology"/>
<sequence length="679" mass="77670">MVKTDVRKPSLFDDSDDESDGGVKLQINSEYAKRFEHNKKREELHRLEEKYKSKPQKEDDDDSDSSSDVTEDENGFLATEELDAQLDATLQAIKSKDPRVYDGKTTFYAPIDESTTPSTSKDKKEKPVFLQDYHREKLLRGDTGADVEDDEEPPRTYAQEQDDLKKSIRNEIQAQMHVDAAESEEDDFLEAKEHPKRPVGDGVHPSRASKVKKARKPNLTEADKDPELFLSNFMASRAWVDEEHNGWEAFESDDQDDDHLTKAEEWEAAYNLRFEDPHKSNEVLKTYARDVTAARSVRREEKSLRKRQREVESERKEASKLERKEERARLRRLKIEEAEGKLQKIKQAAGLSGKTLKEEDWQKVLEDAWDNDKWEEKMKEMFNDEYYEEADEGFNHDDDSDNESKKKKVKKPKWDDDIDIKDLVPDFDDEERPNVTLTDVEEQDEDEEEEEEEDGVPAAKRRKTTKDRKRERLATQKEARQERSKIEALVDAHMTIEEPEVLFTGKASGSSSSSSKNKNKTDKDKDDGMPRFAYRETRPETFGLTTRDILMASDADLNEYAGLKKLAHYRDPEKQAKDRKKLGKKARLRRWRRDTFGPEFEYDPPAFNPGGEGPLKKEGEKDNSGAVAGAVGGAGDGDGEDANIVEGGGGGGSSKKKRKRSGRNKGKGKEKESAEAGDE</sequence>
<feature type="region of interest" description="Disordered" evidence="2">
    <location>
        <begin position="1"/>
        <end position="226"/>
    </location>
</feature>
<feature type="compositionally biased region" description="Basic and acidic residues" evidence="2">
    <location>
        <begin position="120"/>
        <end position="140"/>
    </location>
</feature>
<dbReference type="GO" id="GO:0005730">
    <property type="term" value="C:nucleolus"/>
    <property type="evidence" value="ECO:0007669"/>
    <property type="project" value="TreeGrafter"/>
</dbReference>
<feature type="compositionally biased region" description="Low complexity" evidence="2">
    <location>
        <begin position="504"/>
        <end position="516"/>
    </location>
</feature>
<reference evidence="5" key="1">
    <citation type="journal article" date="2013" name="Genome Announc.">
        <title>Draft genome sequence of the grapevine dieback fungus Eutypa lata UCR-EL1.</title>
        <authorList>
            <person name="Blanco-Ulate B."/>
            <person name="Rolshausen P.E."/>
            <person name="Cantu D."/>
        </authorList>
    </citation>
    <scope>NUCLEOTIDE SEQUENCE [LARGE SCALE GENOMIC DNA]</scope>
    <source>
        <strain evidence="5">UCR-EL1</strain>
    </source>
</reference>
<dbReference type="AlphaFoldDB" id="M7SKD1"/>
<dbReference type="OMA" id="WDNYDPR"/>
<dbReference type="GO" id="GO:0000447">
    <property type="term" value="P:endonucleolytic cleavage in ITS1 to separate SSU-rRNA from 5.8S rRNA and LSU-rRNA from tricistronic rRNA transcript (SSU-rRNA, 5.8S rRNA, LSU-rRNA)"/>
    <property type="evidence" value="ECO:0007669"/>
    <property type="project" value="TreeGrafter"/>
</dbReference>
<organism evidence="4 5">
    <name type="scientific">Eutypa lata (strain UCR-EL1)</name>
    <name type="common">Grapevine dieback disease fungus</name>
    <name type="synonym">Eutypa armeniacae</name>
    <dbReference type="NCBI Taxonomy" id="1287681"/>
    <lineage>
        <taxon>Eukaryota</taxon>
        <taxon>Fungi</taxon>
        <taxon>Dikarya</taxon>
        <taxon>Ascomycota</taxon>
        <taxon>Pezizomycotina</taxon>
        <taxon>Sordariomycetes</taxon>
        <taxon>Xylariomycetidae</taxon>
        <taxon>Xylariales</taxon>
        <taxon>Diatrypaceae</taxon>
        <taxon>Eutypa</taxon>
    </lineage>
</organism>
<dbReference type="InterPro" id="IPR018034">
    <property type="entry name" value="Kri1"/>
</dbReference>
<dbReference type="EMBL" id="KB706999">
    <property type="protein sequence ID" value="EMR64803.1"/>
    <property type="molecule type" value="Genomic_DNA"/>
</dbReference>
<dbReference type="Pfam" id="PF12936">
    <property type="entry name" value="Kri1_C"/>
    <property type="match status" value="1"/>
</dbReference>
<dbReference type="KEGG" id="ela:UCREL1_8236"/>
<dbReference type="eggNOG" id="KOG2409">
    <property type="taxonomic scope" value="Eukaryota"/>
</dbReference>
<feature type="compositionally biased region" description="Basic and acidic residues" evidence="2">
    <location>
        <begin position="667"/>
        <end position="679"/>
    </location>
</feature>
<dbReference type="InterPro" id="IPR024626">
    <property type="entry name" value="Kri1-like_C"/>
</dbReference>
<dbReference type="GO" id="GO:0030686">
    <property type="term" value="C:90S preribosome"/>
    <property type="evidence" value="ECO:0007669"/>
    <property type="project" value="TreeGrafter"/>
</dbReference>
<feature type="compositionally biased region" description="Basic and acidic residues" evidence="2">
    <location>
        <begin position="189"/>
        <end position="199"/>
    </location>
</feature>
<feature type="compositionally biased region" description="Basic residues" evidence="2">
    <location>
        <begin position="654"/>
        <end position="666"/>
    </location>
</feature>
<feature type="compositionally biased region" description="Basic and acidic residues" evidence="2">
    <location>
        <begin position="468"/>
        <end position="496"/>
    </location>
</feature>
<feature type="compositionally biased region" description="Acidic residues" evidence="2">
    <location>
        <begin position="439"/>
        <end position="455"/>
    </location>
</feature>
<feature type="compositionally biased region" description="Basic and acidic residues" evidence="2">
    <location>
        <begin position="1"/>
        <end position="11"/>
    </location>
</feature>
<feature type="region of interest" description="Disordered" evidence="2">
    <location>
        <begin position="389"/>
        <end position="539"/>
    </location>
</feature>
<dbReference type="Proteomes" id="UP000012174">
    <property type="component" value="Unassembled WGS sequence"/>
</dbReference>
<evidence type="ECO:0000256" key="2">
    <source>
        <dbReference type="SAM" id="MobiDB-lite"/>
    </source>
</evidence>
<dbReference type="PANTHER" id="PTHR14490:SF5">
    <property type="entry name" value="PROTEIN KRI1 HOMOLOG"/>
    <property type="match status" value="1"/>
</dbReference>
<accession>M7SKD1</accession>
<evidence type="ECO:0000259" key="3">
    <source>
        <dbReference type="Pfam" id="PF12936"/>
    </source>
</evidence>
<evidence type="ECO:0000313" key="5">
    <source>
        <dbReference type="Proteomes" id="UP000012174"/>
    </source>
</evidence>
<evidence type="ECO:0000256" key="1">
    <source>
        <dbReference type="ARBA" id="ARBA00007473"/>
    </source>
</evidence>
<dbReference type="STRING" id="1287681.M7SKD1"/>
<feature type="compositionally biased region" description="Acidic residues" evidence="2">
    <location>
        <begin position="58"/>
        <end position="84"/>
    </location>
</feature>
<name>M7SKD1_EUTLA</name>
<gene>
    <name evidence="4" type="ORF">UCREL1_8236</name>
</gene>
<feature type="compositionally biased region" description="Basic and acidic residues" evidence="2">
    <location>
        <begin position="519"/>
        <end position="539"/>
    </location>
</feature>
<feature type="compositionally biased region" description="Basic residues" evidence="2">
    <location>
        <begin position="577"/>
        <end position="592"/>
    </location>
</feature>
<feature type="region of interest" description="Disordered" evidence="2">
    <location>
        <begin position="298"/>
        <end position="326"/>
    </location>
</feature>
<feature type="compositionally biased region" description="Basic and acidic residues" evidence="2">
    <location>
        <begin position="614"/>
        <end position="623"/>
    </location>
</feature>
<feature type="compositionally biased region" description="Basic and acidic residues" evidence="2">
    <location>
        <begin position="31"/>
        <end position="57"/>
    </location>
</feature>
<comment type="similarity">
    <text evidence="1">Belongs to the KRI1 family.</text>
</comment>
<protein>
    <submittedName>
        <fullName evidence="4">Putative ribosome biogenesis protein kri1 protein</fullName>
    </submittedName>
</protein>
<feature type="domain" description="Kri1-like C-terminal" evidence="3">
    <location>
        <begin position="521"/>
        <end position="594"/>
    </location>
</feature>
<keyword evidence="5" id="KW-1185">Reference proteome</keyword>
<feature type="compositionally biased region" description="Basic and acidic residues" evidence="2">
    <location>
        <begin position="412"/>
        <end position="424"/>
    </location>
</feature>
<evidence type="ECO:0000313" key="4">
    <source>
        <dbReference type="EMBL" id="EMR64803.1"/>
    </source>
</evidence>
<dbReference type="PANTHER" id="PTHR14490">
    <property type="entry name" value="ZINC FINGER, ZZ TYPE"/>
    <property type="match status" value="1"/>
</dbReference>
<dbReference type="Pfam" id="PF05178">
    <property type="entry name" value="Kri1"/>
    <property type="match status" value="1"/>
</dbReference>
<dbReference type="HOGENOM" id="CLU_009647_3_0_1"/>
<feature type="region of interest" description="Disordered" evidence="2">
    <location>
        <begin position="566"/>
        <end position="679"/>
    </location>
</feature>